<keyword evidence="4" id="KW-0234">DNA repair</keyword>
<proteinExistence type="predicted"/>
<dbReference type="Gene3D" id="1.10.1670.40">
    <property type="match status" value="1"/>
</dbReference>
<comment type="catalytic activity">
    <reaction evidence="1">
        <text>Hydrolysis of alkylated DNA, releasing 3-methyladenine, 3-methylguanine, 7-methylguanine and 7-methyladenine.</text>
        <dbReference type="EC" id="3.2.2.21"/>
    </reaction>
</comment>
<sequence length="129" mass="15138">IGRLSTRQIQSCGVTRQKTRYIEGLAIAVHEKRLSFRSLRSMTNEEARDHLLQLPGIGPWTADIYLLMALKRPDVWPVGDIALENTLKRLKPSLKQSSIDYAKRYWKPWRSVAARFLWHDYLCRRRSKS</sequence>
<dbReference type="CDD" id="cd00056">
    <property type="entry name" value="ENDO3c"/>
    <property type="match status" value="1"/>
</dbReference>
<evidence type="ECO:0000256" key="2">
    <source>
        <dbReference type="ARBA" id="ARBA00012000"/>
    </source>
</evidence>
<dbReference type="Proteomes" id="UP000547674">
    <property type="component" value="Unassembled WGS sequence"/>
</dbReference>
<evidence type="ECO:0000313" key="7">
    <source>
        <dbReference type="Proteomes" id="UP000547674"/>
    </source>
</evidence>
<accession>A0A7Y2E901</accession>
<dbReference type="GO" id="GO:0043916">
    <property type="term" value="F:DNA-7-methylguanine glycosylase activity"/>
    <property type="evidence" value="ECO:0007669"/>
    <property type="project" value="TreeGrafter"/>
</dbReference>
<evidence type="ECO:0000313" key="6">
    <source>
        <dbReference type="EMBL" id="NNF07411.1"/>
    </source>
</evidence>
<dbReference type="AlphaFoldDB" id="A0A7Y2E901"/>
<organism evidence="6 7">
    <name type="scientific">Eiseniibacteriota bacterium</name>
    <dbReference type="NCBI Taxonomy" id="2212470"/>
    <lineage>
        <taxon>Bacteria</taxon>
        <taxon>Candidatus Eiseniibacteriota</taxon>
    </lineage>
</organism>
<name>A0A7Y2E901_UNCEI</name>
<dbReference type="EMBL" id="JABDJR010000470">
    <property type="protein sequence ID" value="NNF07411.1"/>
    <property type="molecule type" value="Genomic_DNA"/>
</dbReference>
<feature type="non-terminal residue" evidence="6">
    <location>
        <position position="1"/>
    </location>
</feature>
<dbReference type="EC" id="3.2.2.21" evidence="2"/>
<reference evidence="6 7" key="1">
    <citation type="submission" date="2020-03" db="EMBL/GenBank/DDBJ databases">
        <title>Metabolic flexibility allows generalist bacteria to become dominant in a frequently disturbed ecosystem.</title>
        <authorList>
            <person name="Chen Y.-J."/>
            <person name="Leung P.M."/>
            <person name="Bay S.K."/>
            <person name="Hugenholtz P."/>
            <person name="Kessler A.J."/>
            <person name="Shelley G."/>
            <person name="Waite D.W."/>
            <person name="Cook P.L."/>
            <person name="Greening C."/>
        </authorList>
    </citation>
    <scope>NUCLEOTIDE SEQUENCE [LARGE SCALE GENOMIC DNA]</scope>
    <source>
        <strain evidence="6">SS_bin_28</strain>
    </source>
</reference>
<gene>
    <name evidence="6" type="ORF">HKN21_11670</name>
</gene>
<dbReference type="InterPro" id="IPR051912">
    <property type="entry name" value="Alkylbase_DNA_Glycosylase/TA"/>
</dbReference>
<keyword evidence="3" id="KW-0227">DNA damage</keyword>
<dbReference type="PANTHER" id="PTHR43003:SF5">
    <property type="entry name" value="DNA-3-METHYLADENINE GLYCOSYLASE"/>
    <property type="match status" value="1"/>
</dbReference>
<dbReference type="Pfam" id="PF00730">
    <property type="entry name" value="HhH-GPD"/>
    <property type="match status" value="1"/>
</dbReference>
<dbReference type="PANTHER" id="PTHR43003">
    <property type="entry name" value="DNA-3-METHYLADENINE GLYCOSYLASE"/>
    <property type="match status" value="1"/>
</dbReference>
<dbReference type="GO" id="GO:0006285">
    <property type="term" value="P:base-excision repair, AP site formation"/>
    <property type="evidence" value="ECO:0007669"/>
    <property type="project" value="TreeGrafter"/>
</dbReference>
<dbReference type="InterPro" id="IPR003265">
    <property type="entry name" value="HhH-GPD_domain"/>
</dbReference>
<dbReference type="GO" id="GO:0006307">
    <property type="term" value="P:DNA alkylation repair"/>
    <property type="evidence" value="ECO:0007669"/>
    <property type="project" value="TreeGrafter"/>
</dbReference>
<dbReference type="GO" id="GO:0005737">
    <property type="term" value="C:cytoplasm"/>
    <property type="evidence" value="ECO:0007669"/>
    <property type="project" value="TreeGrafter"/>
</dbReference>
<protein>
    <recommendedName>
        <fullName evidence="2">DNA-3-methyladenine glycosylase II</fullName>
        <ecNumber evidence="2">3.2.2.21</ecNumber>
    </recommendedName>
</protein>
<evidence type="ECO:0000256" key="4">
    <source>
        <dbReference type="ARBA" id="ARBA00023204"/>
    </source>
</evidence>
<evidence type="ECO:0000256" key="3">
    <source>
        <dbReference type="ARBA" id="ARBA00022763"/>
    </source>
</evidence>
<dbReference type="GO" id="GO:0032993">
    <property type="term" value="C:protein-DNA complex"/>
    <property type="evidence" value="ECO:0007669"/>
    <property type="project" value="TreeGrafter"/>
</dbReference>
<dbReference type="GO" id="GO:0008725">
    <property type="term" value="F:DNA-3-methyladenine glycosylase activity"/>
    <property type="evidence" value="ECO:0007669"/>
    <property type="project" value="TreeGrafter"/>
</dbReference>
<dbReference type="SUPFAM" id="SSF48150">
    <property type="entry name" value="DNA-glycosylase"/>
    <property type="match status" value="1"/>
</dbReference>
<evidence type="ECO:0000259" key="5">
    <source>
        <dbReference type="Pfam" id="PF00730"/>
    </source>
</evidence>
<feature type="domain" description="HhH-GPD" evidence="5">
    <location>
        <begin position="9"/>
        <end position="110"/>
    </location>
</feature>
<dbReference type="GO" id="GO:0032131">
    <property type="term" value="F:alkylated DNA binding"/>
    <property type="evidence" value="ECO:0007669"/>
    <property type="project" value="TreeGrafter"/>
</dbReference>
<dbReference type="InterPro" id="IPR011257">
    <property type="entry name" value="DNA_glycosylase"/>
</dbReference>
<evidence type="ECO:0000256" key="1">
    <source>
        <dbReference type="ARBA" id="ARBA00000086"/>
    </source>
</evidence>
<comment type="caution">
    <text evidence="6">The sequence shown here is derived from an EMBL/GenBank/DDBJ whole genome shotgun (WGS) entry which is preliminary data.</text>
</comment>